<accession>A0ABP1AYW3</accession>
<feature type="repeat" description="PPR" evidence="2">
    <location>
        <begin position="117"/>
        <end position="147"/>
    </location>
</feature>
<name>A0ABP1AYW3_9BRYO</name>
<dbReference type="InterPro" id="IPR002885">
    <property type="entry name" value="PPR_rpt"/>
</dbReference>
<dbReference type="Pfam" id="PF20431">
    <property type="entry name" value="E_motif"/>
    <property type="match status" value="1"/>
</dbReference>
<evidence type="ECO:0000313" key="5">
    <source>
        <dbReference type="Proteomes" id="UP001497522"/>
    </source>
</evidence>
<dbReference type="PROSITE" id="PS51375">
    <property type="entry name" value="PPR"/>
    <property type="match status" value="5"/>
</dbReference>
<protein>
    <recommendedName>
        <fullName evidence="3">DYW domain-containing protein</fullName>
    </recommendedName>
</protein>
<dbReference type="NCBIfam" id="TIGR00756">
    <property type="entry name" value="PPR"/>
    <property type="match status" value="5"/>
</dbReference>
<feature type="repeat" description="PPR" evidence="2">
    <location>
        <begin position="188"/>
        <end position="222"/>
    </location>
</feature>
<proteinExistence type="predicted"/>
<organism evidence="4 5">
    <name type="scientific">Sphagnum jensenii</name>
    <dbReference type="NCBI Taxonomy" id="128206"/>
    <lineage>
        <taxon>Eukaryota</taxon>
        <taxon>Viridiplantae</taxon>
        <taxon>Streptophyta</taxon>
        <taxon>Embryophyta</taxon>
        <taxon>Bryophyta</taxon>
        <taxon>Sphagnophytina</taxon>
        <taxon>Sphagnopsida</taxon>
        <taxon>Sphagnales</taxon>
        <taxon>Sphagnaceae</taxon>
        <taxon>Sphagnum</taxon>
    </lineage>
</organism>
<feature type="repeat" description="PPR" evidence="2">
    <location>
        <begin position="313"/>
        <end position="347"/>
    </location>
</feature>
<feature type="repeat" description="PPR" evidence="2">
    <location>
        <begin position="148"/>
        <end position="182"/>
    </location>
</feature>
<dbReference type="InterPro" id="IPR046960">
    <property type="entry name" value="PPR_At4g14850-like_plant"/>
</dbReference>
<gene>
    <name evidence="4" type="ORF">CSSPJE1EN2_LOCUS10770</name>
</gene>
<feature type="domain" description="DYW" evidence="3">
    <location>
        <begin position="528"/>
        <end position="620"/>
    </location>
</feature>
<sequence>MILRGKYNNMGCLITYQVKQQSIDEKYYMHTKLYSTNYNLQWTVQLDRFSWNMRLARYSKAGQHEKTIALFQEMQKKGMTPNTFTFVPVLNACASLQALEEGRQVHEQIIQSGCEGDAFVGCSLVDMYAKCGSMEDAQRVFNKMPSRDVVTWNAMILGHGKCAQGQKALELFSQMQQEGIIQSGWDSDVFVGNSLVDMYAKCGSMEDARRVFNKMPSRNVVTWNAMILGHKALELFRQMQQEGVQPDPVTFVAVMNACASVVALEEGRCTHEQIIQCGWDSAVFVGNSLVDMYAKCGSMKDAKRVFNEMPLRDVVSWNALLGGFAMHGHGKEALTYFEQMCEEGVQPDGITFVCLLSACSHAGLVHEGMCLYASMKEVYMISPTVEHYTCMVDLLGRAGHLQEAENMIKSMPCKPNFATWMSLLSACRIHKNVEMGECVAKQVIELEPENAAGYVLLANIYAASGNRHLCEDVERQRKERGVKRQPGRTWIEVDNKVHTFVVDDQDHPQMVEIRAELKRLSGLMYDAGYVPHTTIVLHDVEEEEKVFHLCHHSEKLAIAFGLLNTAPGTPLRIRKNLRVCEDCHTSTKFISKIVGRTIMVRVANRFHHFKDGVCSCMDYW</sequence>
<dbReference type="InterPro" id="IPR032867">
    <property type="entry name" value="DYW_dom"/>
</dbReference>
<dbReference type="Proteomes" id="UP001497522">
    <property type="component" value="Chromosome 17"/>
</dbReference>
<dbReference type="Pfam" id="PF01535">
    <property type="entry name" value="PPR"/>
    <property type="match status" value="1"/>
</dbReference>
<dbReference type="Gene3D" id="1.25.40.10">
    <property type="entry name" value="Tetratricopeptide repeat domain"/>
    <property type="match status" value="4"/>
</dbReference>
<dbReference type="Pfam" id="PF13041">
    <property type="entry name" value="PPR_2"/>
    <property type="match status" value="4"/>
</dbReference>
<evidence type="ECO:0000256" key="2">
    <source>
        <dbReference type="PROSITE-ProRule" id="PRU00708"/>
    </source>
</evidence>
<keyword evidence="1" id="KW-0677">Repeat</keyword>
<keyword evidence="5" id="KW-1185">Reference proteome</keyword>
<reference evidence="4" key="1">
    <citation type="submission" date="2024-03" db="EMBL/GenBank/DDBJ databases">
        <authorList>
            <consortium name="ELIXIR-Norway"/>
            <consortium name="Elixir Norway"/>
        </authorList>
    </citation>
    <scope>NUCLEOTIDE SEQUENCE</scope>
</reference>
<evidence type="ECO:0000313" key="4">
    <source>
        <dbReference type="EMBL" id="CAK9867775.1"/>
    </source>
</evidence>
<dbReference type="Pfam" id="PF14432">
    <property type="entry name" value="DYW_deaminase"/>
    <property type="match status" value="1"/>
</dbReference>
<dbReference type="InterPro" id="IPR046848">
    <property type="entry name" value="E_motif"/>
</dbReference>
<evidence type="ECO:0000259" key="3">
    <source>
        <dbReference type="Pfam" id="PF14432"/>
    </source>
</evidence>
<dbReference type="InterPro" id="IPR011990">
    <property type="entry name" value="TPR-like_helical_dom_sf"/>
</dbReference>
<feature type="repeat" description="PPR" evidence="2">
    <location>
        <begin position="47"/>
        <end position="81"/>
    </location>
</feature>
<evidence type="ECO:0000256" key="1">
    <source>
        <dbReference type="ARBA" id="ARBA00022737"/>
    </source>
</evidence>
<dbReference type="PANTHER" id="PTHR47926">
    <property type="entry name" value="PENTATRICOPEPTIDE REPEAT-CONTAINING PROTEIN"/>
    <property type="match status" value="1"/>
</dbReference>
<dbReference type="EMBL" id="OZ023718">
    <property type="protein sequence ID" value="CAK9867775.1"/>
    <property type="molecule type" value="Genomic_DNA"/>
</dbReference>